<evidence type="ECO:0000313" key="1">
    <source>
        <dbReference type="EMBL" id="JAH44480.1"/>
    </source>
</evidence>
<protein>
    <submittedName>
        <fullName evidence="1">Uncharacterized protein</fullName>
    </submittedName>
</protein>
<dbReference type="EMBL" id="GBXM01064097">
    <property type="protein sequence ID" value="JAH44480.1"/>
    <property type="molecule type" value="Transcribed_RNA"/>
</dbReference>
<dbReference type="AlphaFoldDB" id="A0A0E9SV13"/>
<organism evidence="1">
    <name type="scientific">Anguilla anguilla</name>
    <name type="common">European freshwater eel</name>
    <name type="synonym">Muraena anguilla</name>
    <dbReference type="NCBI Taxonomy" id="7936"/>
    <lineage>
        <taxon>Eukaryota</taxon>
        <taxon>Metazoa</taxon>
        <taxon>Chordata</taxon>
        <taxon>Craniata</taxon>
        <taxon>Vertebrata</taxon>
        <taxon>Euteleostomi</taxon>
        <taxon>Actinopterygii</taxon>
        <taxon>Neopterygii</taxon>
        <taxon>Teleostei</taxon>
        <taxon>Anguilliformes</taxon>
        <taxon>Anguillidae</taxon>
        <taxon>Anguilla</taxon>
    </lineage>
</organism>
<reference evidence="1" key="1">
    <citation type="submission" date="2014-11" db="EMBL/GenBank/DDBJ databases">
        <authorList>
            <person name="Amaro Gonzalez C."/>
        </authorList>
    </citation>
    <scope>NUCLEOTIDE SEQUENCE</scope>
</reference>
<proteinExistence type="predicted"/>
<accession>A0A0E9SV13</accession>
<name>A0A0E9SV13_ANGAN</name>
<sequence>MNLEFTSHKLAFCSKANHREQTQRLRGEALVHYKHVHIDGECFSGSTGGWGGGAGGYFPIPVSAMKTAAY</sequence>
<reference evidence="1" key="2">
    <citation type="journal article" date="2015" name="Fish Shellfish Immunol.">
        <title>Early steps in the European eel (Anguilla anguilla)-Vibrio vulnificus interaction in the gills: Role of the RtxA13 toxin.</title>
        <authorList>
            <person name="Callol A."/>
            <person name="Pajuelo D."/>
            <person name="Ebbesson L."/>
            <person name="Teles M."/>
            <person name="MacKenzie S."/>
            <person name="Amaro C."/>
        </authorList>
    </citation>
    <scope>NUCLEOTIDE SEQUENCE</scope>
</reference>